<organism evidence="3 4">
    <name type="scientific">Methylovorus glucosotrophus (strain SIP3-4)</name>
    <dbReference type="NCBI Taxonomy" id="582744"/>
    <lineage>
        <taxon>Bacteria</taxon>
        <taxon>Pseudomonadati</taxon>
        <taxon>Pseudomonadota</taxon>
        <taxon>Betaproteobacteria</taxon>
        <taxon>Nitrosomonadales</taxon>
        <taxon>Methylophilaceae</taxon>
        <taxon>Methylovorus</taxon>
    </lineage>
</organism>
<evidence type="ECO:0000256" key="2">
    <source>
        <dbReference type="SAM" id="Phobius"/>
    </source>
</evidence>
<dbReference type="PANTHER" id="PTHR30441:SF8">
    <property type="entry name" value="DUF748 DOMAIN-CONTAINING PROTEIN"/>
    <property type="match status" value="1"/>
</dbReference>
<gene>
    <name evidence="3" type="ordered locus">Msip34_2751</name>
</gene>
<evidence type="ECO:0000256" key="1">
    <source>
        <dbReference type="SAM" id="MobiDB-lite"/>
    </source>
</evidence>
<keyword evidence="2" id="KW-1133">Transmembrane helix</keyword>
<evidence type="ECO:0008006" key="5">
    <source>
        <dbReference type="Google" id="ProtNLM"/>
    </source>
</evidence>
<protein>
    <recommendedName>
        <fullName evidence="5">AsmA family protein</fullName>
    </recommendedName>
</protein>
<evidence type="ECO:0000313" key="3">
    <source>
        <dbReference type="EMBL" id="ACT51988.1"/>
    </source>
</evidence>
<feature type="compositionally biased region" description="Low complexity" evidence="1">
    <location>
        <begin position="536"/>
        <end position="545"/>
    </location>
</feature>
<sequence precursor="true">MLSRIRTLLLTTPFKIFAGVVIAYLLFAYLAVDPLARRILPWFAETKLASQASVEHVKFDPLRLILTIDQLKLNQKNGVPLASFDRLYVNLETSGLVRFAWRIKDIRLTAPHVAVEVGADGRLNWADLIARLNEDKDDTPSTSMPRLLIDHILIEGGDVAYVERNRPQPFELALQPLGLELDGLSTLPEDRGDYLIVAKLPADGGSLKWRGDIGLNPLVSQGVLELQGIKLAPLMQIVKHQALPVRLTQGELQSRLTYSFAMVKGADQQDPTPEAIVQDLSLALDNVAAEVQGQHGPAQLHLKQVSVGMPRLDFSMRKGTELTFKNMRLGLQKLTLQQAKTPLFQLDAIDVQGVDYDLARQHLQVADAVLHAGHIKAARSINGSLDWQSLIPPASGEPMPTSSPAPDAAKQPFTFDIAHLHLADWRAEYHDASFVHPMDVALNAFNLELGLGNKDGKLQVRDIQSRVGPVQLKSALYAQPAATLSSLQVHDGAMDVDAKSVTLGAVVLSGLQAQVLRSTNQPLNWQAMLETRNEAASAPAVTSAPVKHKTSHASSTEKTNTPWKLSLPRLALQDASVHVEDNTPGKPVVLDIERAGIELQDVSLDLGRSIPVKAGFKIKQGGQFNADGKLTLSPFKADLKLGLDALSLKPLAPYINQFALLRLNDGAVRLNGQLGLKADQAFSAQFKGGFAVDRLAIAEENGGATFLAWKTLGSDSLKLSLGPDRLHMDELRIVEPQGKFIIHEDKTLNVQRMMRTQPVNPPATAKANTPPATISKVPAKATSKTASAGAKDSSTFPVSISRVRIDRARLEFADYSLKPQFGTYINSLSGVINGLSTDANTTAQVELDGKVDEYGSARIRGSLQPFKATDFTDLKLTFRNLEMNRLTPYSGKFAGRRIESGKLSVDLEYKIKQRQMTGENKFVINKLRLGEHVDSPDAVNLPLDLAIALLEDSDGIIDLNLPVSGSLDDPQFSYGKVVWKAFVNVLGKIATAPFRALGNLLGIKSDKLEAVVFDPASAVLAPPEQEKLQAVANAMAKRPALTLTVTPAYDAAADRKALQEQAIRRDVAQRMGMKLAPNEQPGPVDLHNPKVQSAVFQLAQERGPDAKKRGVLGKLKDYLEIAKPEDPAAYDSMLQQLKDGVNIPDSALQDLANARAASVQQYLQQSAGLAPSRLAQSAIDAVSGDSGQVPLKLNLGVSR</sequence>
<evidence type="ECO:0000313" key="4">
    <source>
        <dbReference type="Proteomes" id="UP000002743"/>
    </source>
</evidence>
<dbReference type="STRING" id="582744.Msip34_2751"/>
<accession>C6XBL8</accession>
<dbReference type="PANTHER" id="PTHR30441">
    <property type="entry name" value="DUF748 DOMAIN-CONTAINING PROTEIN"/>
    <property type="match status" value="1"/>
</dbReference>
<reference evidence="3 4" key="2">
    <citation type="journal article" date="2011" name="J. Bacteriol.">
        <title>Genomes of three methylotrophs from a single niche uncover genetic and metabolic divergence of Methylophilaceae.</title>
        <authorList>
            <person name="Lapidus A."/>
            <person name="Clum A."/>
            <person name="Labutti K."/>
            <person name="Kaluzhnaya M.G."/>
            <person name="Lim S."/>
            <person name="Beck D.A."/>
            <person name="Glavina Del Rio T."/>
            <person name="Nolan M."/>
            <person name="Mavromatis K."/>
            <person name="Huntemann M."/>
            <person name="Lucas S."/>
            <person name="Lidstrom M.E."/>
            <person name="Ivanova N."/>
            <person name="Chistoserdova L."/>
        </authorList>
    </citation>
    <scope>NUCLEOTIDE SEQUENCE [LARGE SCALE GENOMIC DNA]</scope>
    <source>
        <strain evidence="3 4">SIP3-4</strain>
    </source>
</reference>
<dbReference type="Proteomes" id="UP000002743">
    <property type="component" value="Chromosome"/>
</dbReference>
<feature type="region of interest" description="Disordered" evidence="1">
    <location>
        <begin position="536"/>
        <end position="560"/>
    </location>
</feature>
<feature type="region of interest" description="Disordered" evidence="1">
    <location>
        <begin position="759"/>
        <end position="788"/>
    </location>
</feature>
<dbReference type="InterPro" id="IPR052894">
    <property type="entry name" value="AsmA-related"/>
</dbReference>
<name>C6XBL8_METGS</name>
<dbReference type="GO" id="GO:0005886">
    <property type="term" value="C:plasma membrane"/>
    <property type="evidence" value="ECO:0007669"/>
    <property type="project" value="TreeGrafter"/>
</dbReference>
<reference evidence="4" key="1">
    <citation type="submission" date="2009-07" db="EMBL/GenBank/DDBJ databases">
        <title>Complete sequence of chromosome of Methylovorus sp. SIP3-4.</title>
        <authorList>
            <person name="Lucas S."/>
            <person name="Copeland A."/>
            <person name="Lapidus A."/>
            <person name="Glavina del Rio T."/>
            <person name="Tice H."/>
            <person name="Bruce D."/>
            <person name="Goodwin L."/>
            <person name="Pitluck S."/>
            <person name="Clum A."/>
            <person name="Larimer F."/>
            <person name="Land M."/>
            <person name="Hauser L."/>
            <person name="Kyrpides N."/>
            <person name="Mikhailova N."/>
            <person name="Kayluzhnaya M."/>
            <person name="Chistoserdova L."/>
        </authorList>
    </citation>
    <scope>NUCLEOTIDE SEQUENCE [LARGE SCALE GENOMIC DNA]</scope>
    <source>
        <strain evidence="4">SIP3-4</strain>
    </source>
</reference>
<keyword evidence="2" id="KW-0472">Membrane</keyword>
<keyword evidence="2" id="KW-0812">Transmembrane</keyword>
<dbReference type="InterPro" id="IPR008023">
    <property type="entry name" value="DUF748"/>
</dbReference>
<dbReference type="AlphaFoldDB" id="C6XBL8"/>
<feature type="compositionally biased region" description="Low complexity" evidence="1">
    <location>
        <begin position="762"/>
        <end position="788"/>
    </location>
</feature>
<dbReference type="OrthoDB" id="9757969at2"/>
<dbReference type="GO" id="GO:0090313">
    <property type="term" value="P:regulation of protein targeting to membrane"/>
    <property type="evidence" value="ECO:0007669"/>
    <property type="project" value="TreeGrafter"/>
</dbReference>
<dbReference type="eggNOG" id="COG2982">
    <property type="taxonomic scope" value="Bacteria"/>
</dbReference>
<dbReference type="eggNOG" id="COG2911">
    <property type="taxonomic scope" value="Bacteria"/>
</dbReference>
<dbReference type="RefSeq" id="WP_015831194.1">
    <property type="nucleotide sequence ID" value="NC_012969.1"/>
</dbReference>
<proteinExistence type="predicted"/>
<dbReference type="InterPro" id="IPR036737">
    <property type="entry name" value="OmpA-like_sf"/>
</dbReference>
<dbReference type="EMBL" id="CP001674">
    <property type="protein sequence ID" value="ACT51988.1"/>
    <property type="molecule type" value="Genomic_DNA"/>
</dbReference>
<dbReference type="KEGG" id="mei:Msip34_2751"/>
<dbReference type="HOGENOM" id="CLU_005680_1_0_4"/>
<keyword evidence="4" id="KW-1185">Reference proteome</keyword>
<feature type="transmembrane region" description="Helical" evidence="2">
    <location>
        <begin position="12"/>
        <end position="32"/>
    </location>
</feature>
<dbReference type="Pfam" id="PF05359">
    <property type="entry name" value="DUF748"/>
    <property type="match status" value="1"/>
</dbReference>
<dbReference type="Gene3D" id="3.30.1330.60">
    <property type="entry name" value="OmpA-like domain"/>
    <property type="match status" value="1"/>
</dbReference>